<reference evidence="4" key="1">
    <citation type="submission" date="2018-05" db="EMBL/GenBank/DDBJ databases">
        <authorList>
            <person name="Lanie J.A."/>
            <person name="Ng W.-L."/>
            <person name="Kazmierczak K.M."/>
            <person name="Andrzejewski T.M."/>
            <person name="Davidsen T.M."/>
            <person name="Wayne K.J."/>
            <person name="Tettelin H."/>
            <person name="Glass J.I."/>
            <person name="Rusch D."/>
            <person name="Podicherti R."/>
            <person name="Tsui H.-C.T."/>
            <person name="Winkler M.E."/>
        </authorList>
    </citation>
    <scope>NUCLEOTIDE SEQUENCE</scope>
</reference>
<protein>
    <recommendedName>
        <fullName evidence="3">Galactokinase N-terminal domain-containing protein</fullName>
    </recommendedName>
</protein>
<accession>A0A382CQ44</accession>
<gene>
    <name evidence="4" type="ORF">METZ01_LOCUS180257</name>
</gene>
<dbReference type="SUPFAM" id="SSF54211">
    <property type="entry name" value="Ribosomal protein S5 domain 2-like"/>
    <property type="match status" value="1"/>
</dbReference>
<dbReference type="GO" id="GO:0005524">
    <property type="term" value="F:ATP binding"/>
    <property type="evidence" value="ECO:0007669"/>
    <property type="project" value="UniProtKB-KW"/>
</dbReference>
<keyword evidence="2" id="KW-0067">ATP-binding</keyword>
<dbReference type="GO" id="GO:0005975">
    <property type="term" value="P:carbohydrate metabolic process"/>
    <property type="evidence" value="ECO:0007669"/>
    <property type="project" value="UniProtKB-ARBA"/>
</dbReference>
<dbReference type="InterPro" id="IPR014721">
    <property type="entry name" value="Ribsml_uS5_D2-typ_fold_subgr"/>
</dbReference>
<dbReference type="AlphaFoldDB" id="A0A382CQ44"/>
<evidence type="ECO:0000313" key="4">
    <source>
        <dbReference type="EMBL" id="SVB27403.1"/>
    </source>
</evidence>
<name>A0A382CQ44_9ZZZZ</name>
<proteinExistence type="predicted"/>
<dbReference type="Gene3D" id="3.30.230.10">
    <property type="match status" value="1"/>
</dbReference>
<evidence type="ECO:0000256" key="2">
    <source>
        <dbReference type="ARBA" id="ARBA00022840"/>
    </source>
</evidence>
<organism evidence="4">
    <name type="scientific">marine metagenome</name>
    <dbReference type="NCBI Taxonomy" id="408172"/>
    <lineage>
        <taxon>unclassified sequences</taxon>
        <taxon>metagenomes</taxon>
        <taxon>ecological metagenomes</taxon>
    </lineage>
</organism>
<dbReference type="EMBL" id="UINC01035264">
    <property type="protein sequence ID" value="SVB27403.1"/>
    <property type="molecule type" value="Genomic_DNA"/>
</dbReference>
<dbReference type="InterPro" id="IPR019539">
    <property type="entry name" value="GalKase_N"/>
</dbReference>
<keyword evidence="1" id="KW-0547">Nucleotide-binding</keyword>
<feature type="domain" description="Galactokinase N-terminal" evidence="3">
    <location>
        <begin position="13"/>
        <end position="42"/>
    </location>
</feature>
<feature type="non-terminal residue" evidence="4">
    <location>
        <position position="42"/>
    </location>
</feature>
<dbReference type="InterPro" id="IPR019741">
    <property type="entry name" value="Galactokinase_CS"/>
</dbReference>
<evidence type="ECO:0000259" key="3">
    <source>
        <dbReference type="Pfam" id="PF10509"/>
    </source>
</evidence>
<dbReference type="Pfam" id="PF10509">
    <property type="entry name" value="GalKase_gal_bdg"/>
    <property type="match status" value="1"/>
</dbReference>
<evidence type="ECO:0000256" key="1">
    <source>
        <dbReference type="ARBA" id="ARBA00022741"/>
    </source>
</evidence>
<dbReference type="InterPro" id="IPR020568">
    <property type="entry name" value="Ribosomal_Su5_D2-typ_SF"/>
</dbReference>
<dbReference type="PROSITE" id="PS00106">
    <property type="entry name" value="GALACTOKINASE"/>
    <property type="match status" value="1"/>
</dbReference>
<sequence length="42" mass="4767">MVPSSPRESVLKCFEEKYGNAPEYLVRAPGRVNLIGEHTDYN</sequence>